<dbReference type="Gene3D" id="3.60.10.10">
    <property type="entry name" value="Endonuclease/exonuclease/phosphatase"/>
    <property type="match status" value="1"/>
</dbReference>
<sequence>MYGQHLKSNVKCAIVFLKDKVALWEDLSALKFEIPNLAWCFIGDFNAVRRSYERKGIRVCHSQKSEIIGFDSFIDRNLLVELHVMGKKYTWWMRERFHWESLQKVESLWLLSRAVLIKEMKDKQLWEGDKSGEFSVKSAYVVCGEWLKMIGAVLLCGGTSMA</sequence>
<evidence type="ECO:0008006" key="3">
    <source>
        <dbReference type="Google" id="ProtNLM"/>
    </source>
</evidence>
<dbReference type="EMBL" id="JAYMYR010000006">
    <property type="protein sequence ID" value="KAK7356512.1"/>
    <property type="molecule type" value="Genomic_DNA"/>
</dbReference>
<dbReference type="Proteomes" id="UP001374584">
    <property type="component" value="Unassembled WGS sequence"/>
</dbReference>
<accession>A0AAN9MQW6</accession>
<evidence type="ECO:0000313" key="1">
    <source>
        <dbReference type="EMBL" id="KAK7356512.1"/>
    </source>
</evidence>
<keyword evidence="2" id="KW-1185">Reference proteome</keyword>
<name>A0AAN9MQW6_PHACN</name>
<dbReference type="SUPFAM" id="SSF56219">
    <property type="entry name" value="DNase I-like"/>
    <property type="match status" value="1"/>
</dbReference>
<gene>
    <name evidence="1" type="ORF">VNO80_15785</name>
</gene>
<dbReference type="AlphaFoldDB" id="A0AAN9MQW6"/>
<protein>
    <recommendedName>
        <fullName evidence="3">Endonuclease/exonuclease/phosphatase domain-containing protein</fullName>
    </recommendedName>
</protein>
<evidence type="ECO:0000313" key="2">
    <source>
        <dbReference type="Proteomes" id="UP001374584"/>
    </source>
</evidence>
<comment type="caution">
    <text evidence="1">The sequence shown here is derived from an EMBL/GenBank/DDBJ whole genome shotgun (WGS) entry which is preliminary data.</text>
</comment>
<reference evidence="1 2" key="1">
    <citation type="submission" date="2024-01" db="EMBL/GenBank/DDBJ databases">
        <title>The genomes of 5 underutilized Papilionoideae crops provide insights into root nodulation and disease resistanc.</title>
        <authorList>
            <person name="Jiang F."/>
        </authorList>
    </citation>
    <scope>NUCLEOTIDE SEQUENCE [LARGE SCALE GENOMIC DNA]</scope>
    <source>
        <strain evidence="1">JINMINGXINNONG_FW02</strain>
        <tissue evidence="1">Leaves</tissue>
    </source>
</reference>
<dbReference type="InterPro" id="IPR036691">
    <property type="entry name" value="Endo/exonu/phosph_ase_sf"/>
</dbReference>
<organism evidence="1 2">
    <name type="scientific">Phaseolus coccineus</name>
    <name type="common">Scarlet runner bean</name>
    <name type="synonym">Phaseolus multiflorus</name>
    <dbReference type="NCBI Taxonomy" id="3886"/>
    <lineage>
        <taxon>Eukaryota</taxon>
        <taxon>Viridiplantae</taxon>
        <taxon>Streptophyta</taxon>
        <taxon>Embryophyta</taxon>
        <taxon>Tracheophyta</taxon>
        <taxon>Spermatophyta</taxon>
        <taxon>Magnoliopsida</taxon>
        <taxon>eudicotyledons</taxon>
        <taxon>Gunneridae</taxon>
        <taxon>Pentapetalae</taxon>
        <taxon>rosids</taxon>
        <taxon>fabids</taxon>
        <taxon>Fabales</taxon>
        <taxon>Fabaceae</taxon>
        <taxon>Papilionoideae</taxon>
        <taxon>50 kb inversion clade</taxon>
        <taxon>NPAAA clade</taxon>
        <taxon>indigoferoid/millettioid clade</taxon>
        <taxon>Phaseoleae</taxon>
        <taxon>Phaseolus</taxon>
    </lineage>
</organism>
<proteinExistence type="predicted"/>